<evidence type="ECO:0000256" key="1">
    <source>
        <dbReference type="SAM" id="MobiDB-lite"/>
    </source>
</evidence>
<feature type="region of interest" description="Disordered" evidence="1">
    <location>
        <begin position="1"/>
        <end position="29"/>
    </location>
</feature>
<dbReference type="Proteomes" id="UP001307849">
    <property type="component" value="Unassembled WGS sequence"/>
</dbReference>
<evidence type="ECO:0000313" key="3">
    <source>
        <dbReference type="Proteomes" id="UP001307849"/>
    </source>
</evidence>
<reference evidence="2 3" key="1">
    <citation type="submission" date="2019-10" db="EMBL/GenBank/DDBJ databases">
        <authorList>
            <person name="Palmer J.M."/>
        </authorList>
    </citation>
    <scope>NUCLEOTIDE SEQUENCE [LARGE SCALE GENOMIC DNA]</scope>
    <source>
        <strain evidence="2 3">TWF506</strain>
    </source>
</reference>
<sequence>MPFSKLTKYLPSSRKHKSTPSTSEPTTLDLISKIPQPNMTPQTTLLDLPNELLVPILEDVVASIKPQSTIRSGIVQLSWTCRRFHQVMQFFLESTCYVGVSIPVRQPDVDTTAPITVGKAVNISYRLLKYNTKGARGPFVRKLDMYGGFRKTYTEYKNSQKRLSAATGASRGSRGQLGSELDSSTMMLNTVYSEVIQGFNNLTMASIQNTPDSLFVHLIPGLQTILGHCPLLAELKLLLIVSQEKGDDLQNTLKELADRGVSTVATLKVLDISIMEENPVPRKAVPQDSEDNTRSRVYPIEILGKVFGTSIASVRTFKVNYVVTGNGSYSSDTTDAPEKWNMPAVNSLQFPVLSQTTYKFLTQSCEIDYAHIQELTLGGQLDQNVDPNNHPINVRSGNTVEFLRQFSGLRLLKIEALSPRNLPWVYFIFDLDIPSFFPALRDVEIQMKSHIWREMSPTKVADLRISLDSFAMRHGNDFRSAQRHDIDFGSNPTTDYVYAFSVSNRQRAIPAGFPQLNLIPGNPSEGPWFGHLISNMEEYQDPSDME</sequence>
<protein>
    <submittedName>
        <fullName evidence="2">Uncharacterized protein</fullName>
    </submittedName>
</protein>
<proteinExistence type="predicted"/>
<dbReference type="AlphaFoldDB" id="A0AAN8NAI6"/>
<gene>
    <name evidence="2" type="ORF">TWF506_011396</name>
</gene>
<keyword evidence="3" id="KW-1185">Reference proteome</keyword>
<accession>A0AAN8NAI6</accession>
<name>A0AAN8NAI6_9PEZI</name>
<organism evidence="2 3">
    <name type="scientific">Arthrobotrys conoides</name>
    <dbReference type="NCBI Taxonomy" id="74498"/>
    <lineage>
        <taxon>Eukaryota</taxon>
        <taxon>Fungi</taxon>
        <taxon>Dikarya</taxon>
        <taxon>Ascomycota</taxon>
        <taxon>Pezizomycotina</taxon>
        <taxon>Orbiliomycetes</taxon>
        <taxon>Orbiliales</taxon>
        <taxon>Orbiliaceae</taxon>
        <taxon>Arthrobotrys</taxon>
    </lineage>
</organism>
<dbReference type="EMBL" id="JAVHJM010000009">
    <property type="protein sequence ID" value="KAK6506489.1"/>
    <property type="molecule type" value="Genomic_DNA"/>
</dbReference>
<comment type="caution">
    <text evidence="2">The sequence shown here is derived from an EMBL/GenBank/DDBJ whole genome shotgun (WGS) entry which is preliminary data.</text>
</comment>
<evidence type="ECO:0000313" key="2">
    <source>
        <dbReference type="EMBL" id="KAK6506489.1"/>
    </source>
</evidence>